<dbReference type="AlphaFoldDB" id="A0A086P9G5"/>
<accession>A0A086P9G5</accession>
<dbReference type="OrthoDB" id="7582969at2"/>
<sequence length="60" mass="6696">MLKDELLRGAKGAAEYSGLTERQIYHMTDQGLLPYTKVGSALYFRKSDIDATFRPKSNAA</sequence>
<name>A0A086P9G5_SPHHM</name>
<dbReference type="SUPFAM" id="SSF46955">
    <property type="entry name" value="Putative DNA-binding domain"/>
    <property type="match status" value="1"/>
</dbReference>
<protein>
    <submittedName>
        <fullName evidence="2">Helix-turn-helix domain protein</fullName>
    </submittedName>
</protein>
<proteinExistence type="predicted"/>
<gene>
    <name evidence="2" type="ORF">BV98_002206</name>
</gene>
<dbReference type="InterPro" id="IPR041657">
    <property type="entry name" value="HTH_17"/>
</dbReference>
<reference evidence="2" key="1">
    <citation type="submission" date="2014-08" db="EMBL/GenBank/DDBJ databases">
        <title>Draft genome sequences of Sphingobium herbicidovorans.</title>
        <authorList>
            <person name="Gan H.M."/>
            <person name="Gan H.Y."/>
            <person name="Savka M.A."/>
        </authorList>
    </citation>
    <scope>NUCLEOTIDE SEQUENCE [LARGE SCALE GENOMIC DNA]</scope>
    <source>
        <strain evidence="2">NBRC 16415</strain>
    </source>
</reference>
<evidence type="ECO:0000313" key="3">
    <source>
        <dbReference type="Proteomes" id="UP000024284"/>
    </source>
</evidence>
<dbReference type="Pfam" id="PF12728">
    <property type="entry name" value="HTH_17"/>
    <property type="match status" value="1"/>
</dbReference>
<dbReference type="STRING" id="76947.GCA_002080435_01039"/>
<comment type="caution">
    <text evidence="2">The sequence shown here is derived from an EMBL/GenBank/DDBJ whole genome shotgun (WGS) entry which is preliminary data.</text>
</comment>
<feature type="domain" description="Helix-turn-helix" evidence="1">
    <location>
        <begin position="13"/>
        <end position="51"/>
    </location>
</feature>
<evidence type="ECO:0000259" key="1">
    <source>
        <dbReference type="Pfam" id="PF12728"/>
    </source>
</evidence>
<evidence type="ECO:0000313" key="2">
    <source>
        <dbReference type="EMBL" id="KFG90033.1"/>
    </source>
</evidence>
<dbReference type="RefSeq" id="WP_037465949.1">
    <property type="nucleotide sequence ID" value="NZ_BCZD01000030.1"/>
</dbReference>
<dbReference type="EMBL" id="JFZA02000017">
    <property type="protein sequence ID" value="KFG90033.1"/>
    <property type="molecule type" value="Genomic_DNA"/>
</dbReference>
<dbReference type="InterPro" id="IPR009061">
    <property type="entry name" value="DNA-bd_dom_put_sf"/>
</dbReference>
<dbReference type="Proteomes" id="UP000024284">
    <property type="component" value="Unassembled WGS sequence"/>
</dbReference>
<keyword evidence="3" id="KW-1185">Reference proteome</keyword>
<organism evidence="2 3">
    <name type="scientific">Sphingobium herbicidovorans (strain ATCC 700291 / DSM 11019 / CCUG 56400 / KCTC 2939 / LMG 18315 / NBRC 16415 / MH)</name>
    <name type="common">Sphingomonas herbicidovorans</name>
    <dbReference type="NCBI Taxonomy" id="1219045"/>
    <lineage>
        <taxon>Bacteria</taxon>
        <taxon>Pseudomonadati</taxon>
        <taxon>Pseudomonadota</taxon>
        <taxon>Alphaproteobacteria</taxon>
        <taxon>Sphingomonadales</taxon>
        <taxon>Sphingomonadaceae</taxon>
        <taxon>Sphingobium</taxon>
    </lineage>
</organism>